<gene>
    <name evidence="1" type="ORF">FNA67_07600</name>
</gene>
<evidence type="ECO:0000313" key="2">
    <source>
        <dbReference type="Proteomes" id="UP000321062"/>
    </source>
</evidence>
<dbReference type="EMBL" id="CP041690">
    <property type="protein sequence ID" value="QEE20045.1"/>
    <property type="molecule type" value="Genomic_DNA"/>
</dbReference>
<reference evidence="1 2" key="1">
    <citation type="journal article" date="2015" name="Int. J. Syst. Evol. Microbiol.">
        <title>Youhaiella tibetensis gen. nov., sp. nov., isolated from subsurface sediment.</title>
        <authorList>
            <person name="Wang Y.X."/>
            <person name="Huang F.Q."/>
            <person name="Nogi Y."/>
            <person name="Pang S.J."/>
            <person name="Wang P.K."/>
            <person name="Lv J."/>
        </authorList>
    </citation>
    <scope>NUCLEOTIDE SEQUENCE [LARGE SCALE GENOMIC DNA]</scope>
    <source>
        <strain evidence="2">fig4</strain>
    </source>
</reference>
<protein>
    <submittedName>
        <fullName evidence="1">DUF4185 domain-containing protein</fullName>
    </submittedName>
</protein>
<dbReference type="Proteomes" id="UP000321062">
    <property type="component" value="Chromosome"/>
</dbReference>
<dbReference type="RefSeq" id="WP_147655594.1">
    <property type="nucleotide sequence ID" value="NZ_BMFM01000001.1"/>
</dbReference>
<dbReference type="AlphaFoldDB" id="A0A5B9DMC2"/>
<organism evidence="1 2">
    <name type="scientific">Paradevosia tibetensis</name>
    <dbReference type="NCBI Taxonomy" id="1447062"/>
    <lineage>
        <taxon>Bacteria</taxon>
        <taxon>Pseudomonadati</taxon>
        <taxon>Pseudomonadota</taxon>
        <taxon>Alphaproteobacteria</taxon>
        <taxon>Hyphomicrobiales</taxon>
        <taxon>Devosiaceae</taxon>
        <taxon>Paradevosia</taxon>
    </lineage>
</organism>
<accession>A0A5B9DMC2</accession>
<dbReference type="OrthoDB" id="284233at2"/>
<sequence>MVTLFREVASDRRRGDPWGEAIELVSGEDYAQIYGAFMTPSWISADGRSFYFVMSQFGPYNAYVMKATLR</sequence>
<dbReference type="KEGG" id="yti:FNA67_07600"/>
<evidence type="ECO:0000313" key="1">
    <source>
        <dbReference type="EMBL" id="QEE20045.1"/>
    </source>
</evidence>
<proteinExistence type="predicted"/>
<name>A0A5B9DMC2_9HYPH</name>
<keyword evidence="2" id="KW-1185">Reference proteome</keyword>